<proteinExistence type="predicted"/>
<protein>
    <submittedName>
        <fullName evidence="2">Uncharacterized protein</fullName>
    </submittedName>
</protein>
<accession>A0AAJ0MC18</accession>
<dbReference type="AlphaFoldDB" id="A0AAJ0MC18"/>
<gene>
    <name evidence="2" type="ORF">B0T25DRAFT_569827</name>
</gene>
<sequence length="106" mass="11470">MEYRYSTVVGALRPTRRRGSAVAFLSASAGAKGRKTLAPLLIPRFPYFFSNLAHRLVLFLTLSVHVFTIEGAAWVALGLTNDFSFDKEAKAAKEVGEAYVCNAGGS</sequence>
<dbReference type="Proteomes" id="UP001275084">
    <property type="component" value="Unassembled WGS sequence"/>
</dbReference>
<keyword evidence="1" id="KW-1133">Transmembrane helix</keyword>
<evidence type="ECO:0000256" key="1">
    <source>
        <dbReference type="SAM" id="Phobius"/>
    </source>
</evidence>
<name>A0AAJ0MC18_9PEZI</name>
<reference evidence="2" key="1">
    <citation type="journal article" date="2023" name="Mol. Phylogenet. Evol.">
        <title>Genome-scale phylogeny and comparative genomics of the fungal order Sordariales.</title>
        <authorList>
            <person name="Hensen N."/>
            <person name="Bonometti L."/>
            <person name="Westerberg I."/>
            <person name="Brannstrom I.O."/>
            <person name="Guillou S."/>
            <person name="Cros-Aarteil S."/>
            <person name="Calhoun S."/>
            <person name="Haridas S."/>
            <person name="Kuo A."/>
            <person name="Mondo S."/>
            <person name="Pangilinan J."/>
            <person name="Riley R."/>
            <person name="LaButti K."/>
            <person name="Andreopoulos B."/>
            <person name="Lipzen A."/>
            <person name="Chen C."/>
            <person name="Yan M."/>
            <person name="Daum C."/>
            <person name="Ng V."/>
            <person name="Clum A."/>
            <person name="Steindorff A."/>
            <person name="Ohm R.A."/>
            <person name="Martin F."/>
            <person name="Silar P."/>
            <person name="Natvig D.O."/>
            <person name="Lalanne C."/>
            <person name="Gautier V."/>
            <person name="Ament-Velasquez S.L."/>
            <person name="Kruys A."/>
            <person name="Hutchinson M.I."/>
            <person name="Powell A.J."/>
            <person name="Barry K."/>
            <person name="Miller A.N."/>
            <person name="Grigoriev I.V."/>
            <person name="Debuchy R."/>
            <person name="Gladieux P."/>
            <person name="Hiltunen Thoren M."/>
            <person name="Johannesson H."/>
        </authorList>
    </citation>
    <scope>NUCLEOTIDE SEQUENCE</scope>
    <source>
        <strain evidence="2">CBS 955.72</strain>
    </source>
</reference>
<feature type="transmembrane region" description="Helical" evidence="1">
    <location>
        <begin position="57"/>
        <end position="77"/>
    </location>
</feature>
<reference evidence="2" key="2">
    <citation type="submission" date="2023-06" db="EMBL/GenBank/DDBJ databases">
        <authorList>
            <consortium name="Lawrence Berkeley National Laboratory"/>
            <person name="Haridas S."/>
            <person name="Hensen N."/>
            <person name="Bonometti L."/>
            <person name="Westerberg I."/>
            <person name="Brannstrom I.O."/>
            <person name="Guillou S."/>
            <person name="Cros-Aarteil S."/>
            <person name="Calhoun S."/>
            <person name="Kuo A."/>
            <person name="Mondo S."/>
            <person name="Pangilinan J."/>
            <person name="Riley R."/>
            <person name="Labutti K."/>
            <person name="Andreopoulos B."/>
            <person name="Lipzen A."/>
            <person name="Chen C."/>
            <person name="Yanf M."/>
            <person name="Daum C."/>
            <person name="Ng V."/>
            <person name="Clum A."/>
            <person name="Steindorff A."/>
            <person name="Ohm R."/>
            <person name="Martin F."/>
            <person name="Silar P."/>
            <person name="Natvig D."/>
            <person name="Lalanne C."/>
            <person name="Gautier V."/>
            <person name="Ament-Velasquez S.L."/>
            <person name="Kruys A."/>
            <person name="Hutchinson M.I."/>
            <person name="Powell A.J."/>
            <person name="Barry K."/>
            <person name="Miller A.N."/>
            <person name="Grigoriev I.V."/>
            <person name="Debuchy R."/>
            <person name="Gladieux P."/>
            <person name="Thoren M.H."/>
            <person name="Johannesson H."/>
        </authorList>
    </citation>
    <scope>NUCLEOTIDE SEQUENCE</scope>
    <source>
        <strain evidence="2">CBS 955.72</strain>
    </source>
</reference>
<keyword evidence="1" id="KW-0812">Transmembrane</keyword>
<comment type="caution">
    <text evidence="2">The sequence shown here is derived from an EMBL/GenBank/DDBJ whole genome shotgun (WGS) entry which is preliminary data.</text>
</comment>
<keyword evidence="3" id="KW-1185">Reference proteome</keyword>
<dbReference type="EMBL" id="JAUIQD010000005">
    <property type="protein sequence ID" value="KAK3349177.1"/>
    <property type="molecule type" value="Genomic_DNA"/>
</dbReference>
<keyword evidence="1" id="KW-0472">Membrane</keyword>
<evidence type="ECO:0000313" key="2">
    <source>
        <dbReference type="EMBL" id="KAK3349177.1"/>
    </source>
</evidence>
<evidence type="ECO:0000313" key="3">
    <source>
        <dbReference type="Proteomes" id="UP001275084"/>
    </source>
</evidence>
<organism evidence="2 3">
    <name type="scientific">Lasiosphaeria hispida</name>
    <dbReference type="NCBI Taxonomy" id="260671"/>
    <lineage>
        <taxon>Eukaryota</taxon>
        <taxon>Fungi</taxon>
        <taxon>Dikarya</taxon>
        <taxon>Ascomycota</taxon>
        <taxon>Pezizomycotina</taxon>
        <taxon>Sordariomycetes</taxon>
        <taxon>Sordariomycetidae</taxon>
        <taxon>Sordariales</taxon>
        <taxon>Lasiosphaeriaceae</taxon>
        <taxon>Lasiosphaeria</taxon>
    </lineage>
</organism>